<dbReference type="InterPro" id="IPR004268">
    <property type="entry name" value="MurJ"/>
</dbReference>
<protein>
    <submittedName>
        <fullName evidence="9">Putative peptidoglycan lipid II flippase</fullName>
    </submittedName>
</protein>
<dbReference type="InterPro" id="IPR051050">
    <property type="entry name" value="Lipid_II_flippase_MurJ/MviN"/>
</dbReference>
<dbReference type="Pfam" id="PF03023">
    <property type="entry name" value="MurJ"/>
    <property type="match status" value="1"/>
</dbReference>
<feature type="transmembrane region" description="Helical" evidence="8">
    <location>
        <begin position="66"/>
        <end position="84"/>
    </location>
</feature>
<feature type="transmembrane region" description="Helical" evidence="8">
    <location>
        <begin position="213"/>
        <end position="234"/>
    </location>
</feature>
<comment type="caution">
    <text evidence="9">The sequence shown here is derived from an EMBL/GenBank/DDBJ whole genome shotgun (WGS) entry which is preliminary data.</text>
</comment>
<feature type="transmembrane region" description="Helical" evidence="8">
    <location>
        <begin position="386"/>
        <end position="408"/>
    </location>
</feature>
<dbReference type="RefSeq" id="WP_170152560.1">
    <property type="nucleotide sequence ID" value="NZ_QTUC01000001.1"/>
</dbReference>
<dbReference type="GO" id="GO:0015648">
    <property type="term" value="F:lipid-linked peptidoglycan transporter activity"/>
    <property type="evidence" value="ECO:0007669"/>
    <property type="project" value="TreeGrafter"/>
</dbReference>
<dbReference type="PRINTS" id="PR01806">
    <property type="entry name" value="VIRFACTRMVIN"/>
</dbReference>
<keyword evidence="3 8" id="KW-0812">Transmembrane</keyword>
<dbReference type="GO" id="GO:0009252">
    <property type="term" value="P:peptidoglycan biosynthetic process"/>
    <property type="evidence" value="ECO:0007669"/>
    <property type="project" value="UniProtKB-KW"/>
</dbReference>
<keyword evidence="5" id="KW-0573">Peptidoglycan synthesis</keyword>
<gene>
    <name evidence="9" type="ORF">DFJ64_1878</name>
</gene>
<dbReference type="GO" id="GO:0005886">
    <property type="term" value="C:plasma membrane"/>
    <property type="evidence" value="ECO:0007669"/>
    <property type="project" value="UniProtKB-SubCell"/>
</dbReference>
<accession>A0A3D9V8I6</accession>
<keyword evidence="10" id="KW-1185">Reference proteome</keyword>
<feature type="transmembrane region" description="Helical" evidence="8">
    <location>
        <begin position="21"/>
        <end position="46"/>
    </location>
</feature>
<evidence type="ECO:0000256" key="1">
    <source>
        <dbReference type="ARBA" id="ARBA00004651"/>
    </source>
</evidence>
<dbReference type="NCBIfam" id="TIGR01695">
    <property type="entry name" value="murJ_mviN"/>
    <property type="match status" value="1"/>
</dbReference>
<feature type="transmembrane region" description="Helical" evidence="8">
    <location>
        <begin position="255"/>
        <end position="275"/>
    </location>
</feature>
<feature type="transmembrane region" description="Helical" evidence="8">
    <location>
        <begin position="491"/>
        <end position="508"/>
    </location>
</feature>
<dbReference type="PANTHER" id="PTHR47019:SF1">
    <property type="entry name" value="LIPID II FLIPPASE MURJ"/>
    <property type="match status" value="1"/>
</dbReference>
<proteinExistence type="predicted"/>
<dbReference type="CDD" id="cd13123">
    <property type="entry name" value="MATE_MurJ_like"/>
    <property type="match status" value="1"/>
</dbReference>
<feature type="transmembrane region" description="Helical" evidence="8">
    <location>
        <begin position="420"/>
        <end position="442"/>
    </location>
</feature>
<evidence type="ECO:0000256" key="8">
    <source>
        <dbReference type="SAM" id="Phobius"/>
    </source>
</evidence>
<name>A0A3D9V8I6_THECX</name>
<feature type="transmembrane region" description="Helical" evidence="8">
    <location>
        <begin position="104"/>
        <end position="127"/>
    </location>
</feature>
<feature type="transmembrane region" description="Helical" evidence="8">
    <location>
        <begin position="448"/>
        <end position="470"/>
    </location>
</feature>
<dbReference type="GO" id="GO:0034204">
    <property type="term" value="P:lipid translocation"/>
    <property type="evidence" value="ECO:0007669"/>
    <property type="project" value="TreeGrafter"/>
</dbReference>
<reference evidence="9 10" key="1">
    <citation type="submission" date="2018-08" db="EMBL/GenBank/DDBJ databases">
        <title>Sequencing the genomes of 1000 actinobacteria strains.</title>
        <authorList>
            <person name="Klenk H.-P."/>
        </authorList>
    </citation>
    <scope>NUCLEOTIDE SEQUENCE [LARGE SCALE GENOMIC DNA]</scope>
    <source>
        <strain evidence="9 10">DSM 22891</strain>
    </source>
</reference>
<evidence type="ECO:0000256" key="5">
    <source>
        <dbReference type="ARBA" id="ARBA00022984"/>
    </source>
</evidence>
<dbReference type="EMBL" id="QTUC01000001">
    <property type="protein sequence ID" value="REF36470.1"/>
    <property type="molecule type" value="Genomic_DNA"/>
</dbReference>
<evidence type="ECO:0000313" key="10">
    <source>
        <dbReference type="Proteomes" id="UP000256485"/>
    </source>
</evidence>
<keyword evidence="7 8" id="KW-0472">Membrane</keyword>
<dbReference type="PANTHER" id="PTHR47019">
    <property type="entry name" value="LIPID II FLIPPASE MURJ"/>
    <property type="match status" value="1"/>
</dbReference>
<sequence>MSTDTATQSKPQSRGSGLLRASAIMALGTIVSRLTGFLRSLVLVWALGTALFADTFNLANTIPNSLYILVAGGALNAVFVPQLVRAMKNDPDDGQAFGQRLLTLTALVLAGMSVVAVVAAPLLVGLYASGDLKEPANRPYFDLAVVFAWYCLPQIFFYGLYVIFGQILNARGRFGPMMWAPVLNNLVSIAVFAAFIVVSDARTPEEITGGEVALLGLGSTLGIAVQALCLVPVLRRAGFQLRPRFDFRGGGVGKSGRLAIWTIGYVVVNQVWFLVATRLTTGVGAEALRLFGDDTGYGLTPYLNAYLILMLPHSVITVSIVAALLPRMSRSAADNDPAQVRADLSQGLRLTAVAIIPAAYAFLALGPELTVTLFNYGQVGEPSARFMGYVLMGFALGLVGFSSHHVVLRAFYAYEDTRTPVFIQVVVVATSIACATAAYAVLPVQWKTVGIAGAYGVGYWVGFLLALAVLRRRIHGVDGRRLASTYLRAGAAGLLAAAAAFGVARLVNVSLDGAVSPVVALVSGGVVLGAGYLALSWSFRVREITELLDVARQRLGRSATH</sequence>
<keyword evidence="2" id="KW-1003">Cell membrane</keyword>
<evidence type="ECO:0000313" key="9">
    <source>
        <dbReference type="EMBL" id="REF36470.1"/>
    </source>
</evidence>
<keyword evidence="4" id="KW-0133">Cell shape</keyword>
<dbReference type="Proteomes" id="UP000256485">
    <property type="component" value="Unassembled WGS sequence"/>
</dbReference>
<evidence type="ECO:0000256" key="4">
    <source>
        <dbReference type="ARBA" id="ARBA00022960"/>
    </source>
</evidence>
<feature type="transmembrane region" description="Helical" evidence="8">
    <location>
        <begin position="147"/>
        <end position="170"/>
    </location>
</feature>
<dbReference type="AlphaFoldDB" id="A0A3D9V8I6"/>
<evidence type="ECO:0000256" key="2">
    <source>
        <dbReference type="ARBA" id="ARBA00022475"/>
    </source>
</evidence>
<evidence type="ECO:0000256" key="6">
    <source>
        <dbReference type="ARBA" id="ARBA00022989"/>
    </source>
</evidence>
<evidence type="ECO:0000256" key="7">
    <source>
        <dbReference type="ARBA" id="ARBA00023136"/>
    </source>
</evidence>
<feature type="transmembrane region" description="Helical" evidence="8">
    <location>
        <begin position="305"/>
        <end position="326"/>
    </location>
</feature>
<feature type="transmembrane region" description="Helical" evidence="8">
    <location>
        <begin position="514"/>
        <end position="535"/>
    </location>
</feature>
<feature type="transmembrane region" description="Helical" evidence="8">
    <location>
        <begin position="347"/>
        <end position="366"/>
    </location>
</feature>
<evidence type="ECO:0000256" key="3">
    <source>
        <dbReference type="ARBA" id="ARBA00022692"/>
    </source>
</evidence>
<comment type="subcellular location">
    <subcellularLocation>
        <location evidence="1">Cell membrane</location>
        <topology evidence="1">Multi-pass membrane protein</topology>
    </subcellularLocation>
</comment>
<organism evidence="9 10">
    <name type="scientific">Thermasporomyces composti</name>
    <dbReference type="NCBI Taxonomy" id="696763"/>
    <lineage>
        <taxon>Bacteria</taxon>
        <taxon>Bacillati</taxon>
        <taxon>Actinomycetota</taxon>
        <taxon>Actinomycetes</taxon>
        <taxon>Propionibacteriales</taxon>
        <taxon>Nocardioidaceae</taxon>
        <taxon>Thermasporomyces</taxon>
    </lineage>
</organism>
<keyword evidence="6 8" id="KW-1133">Transmembrane helix</keyword>
<feature type="transmembrane region" description="Helical" evidence="8">
    <location>
        <begin position="182"/>
        <end position="201"/>
    </location>
</feature>
<dbReference type="GO" id="GO:0008360">
    <property type="term" value="P:regulation of cell shape"/>
    <property type="evidence" value="ECO:0007669"/>
    <property type="project" value="UniProtKB-KW"/>
</dbReference>